<feature type="domain" description="Winged helix-turn helix" evidence="1">
    <location>
        <begin position="116"/>
        <end position="171"/>
    </location>
</feature>
<dbReference type="PATRIC" id="fig|1462.6.peg.2189"/>
<dbReference type="InterPro" id="IPR025959">
    <property type="entry name" value="Winged_HTH_dom"/>
</dbReference>
<name>A0A0D8BTF1_GEOKU</name>
<reference evidence="2 3" key="1">
    <citation type="submission" date="2015-01" db="EMBL/GenBank/DDBJ databases">
        <authorList>
            <person name="Filippidou S."/>
            <person name="Jeanneret N."/>
            <person name="Russel-Delif L."/>
            <person name="Junier T."/>
            <person name="Wunderlin T."/>
            <person name="Molina V."/>
            <person name="Johnson S.L."/>
            <person name="Davenport K.W."/>
            <person name="Chain P.S."/>
            <person name="Dorador C."/>
            <person name="Junier P."/>
        </authorList>
    </citation>
    <scope>NUCLEOTIDE SEQUENCE [LARGE SCALE GENOMIC DNA]</scope>
    <source>
        <strain evidence="2 3">Et7/4</strain>
    </source>
</reference>
<dbReference type="InterPro" id="IPR009057">
    <property type="entry name" value="Homeodomain-like_sf"/>
</dbReference>
<accession>A0A0D8BTF1</accession>
<proteinExistence type="predicted"/>
<evidence type="ECO:0000313" key="3">
    <source>
        <dbReference type="Proteomes" id="UP000032522"/>
    </source>
</evidence>
<dbReference type="SUPFAM" id="SSF46689">
    <property type="entry name" value="Homeodomain-like"/>
    <property type="match status" value="1"/>
</dbReference>
<dbReference type="AlphaFoldDB" id="A0A0D8BTF1"/>
<comment type="caution">
    <text evidence="2">The sequence shown here is derived from an EMBL/GenBank/DDBJ whole genome shotgun (WGS) entry which is preliminary data.</text>
</comment>
<evidence type="ECO:0000259" key="1">
    <source>
        <dbReference type="Pfam" id="PF13592"/>
    </source>
</evidence>
<dbReference type="Pfam" id="PF13592">
    <property type="entry name" value="HTH_33"/>
    <property type="match status" value="1"/>
</dbReference>
<protein>
    <submittedName>
        <fullName evidence="2">Helix-turn-helix domain protein</fullName>
    </submittedName>
</protein>
<dbReference type="Proteomes" id="UP000032522">
    <property type="component" value="Unassembled WGS sequence"/>
</dbReference>
<dbReference type="EMBL" id="JYBP01000003">
    <property type="protein sequence ID" value="KJE27451.1"/>
    <property type="molecule type" value="Genomic_DNA"/>
</dbReference>
<sequence>MKKKGLQITNNHGWTIERLQEQERRMKNANMAKRIAVIRLIMQGYLGIQVAELLNIHRETVSIYVQKFNQGGMDALFKRHYAPGRKPYLSPDEERELRKMLEESTPADEGYGIETSWNTRIIQHVLEEKFSVTMSRGGICDMLHRWGFRYTRPTYTLKRANPQKQKEFQQEIELIKKLVRQHSHNL</sequence>
<gene>
    <name evidence="2" type="ORF">LG52_1948</name>
</gene>
<dbReference type="Pfam" id="PF13551">
    <property type="entry name" value="HTH_29"/>
    <property type="match status" value="1"/>
</dbReference>
<organism evidence="2 3">
    <name type="scientific">Geobacillus kaustophilus</name>
    <dbReference type="NCBI Taxonomy" id="1462"/>
    <lineage>
        <taxon>Bacteria</taxon>
        <taxon>Bacillati</taxon>
        <taxon>Bacillota</taxon>
        <taxon>Bacilli</taxon>
        <taxon>Bacillales</taxon>
        <taxon>Anoxybacillaceae</taxon>
        <taxon>Geobacillus</taxon>
        <taxon>Geobacillus thermoleovorans group</taxon>
    </lineage>
</organism>
<dbReference type="OrthoDB" id="2606899at2"/>
<evidence type="ECO:0000313" key="2">
    <source>
        <dbReference type="EMBL" id="KJE27451.1"/>
    </source>
</evidence>